<evidence type="ECO:0000313" key="2">
    <source>
        <dbReference type="EMBL" id="CAG9321715.1"/>
    </source>
</evidence>
<dbReference type="SUPFAM" id="SSF53335">
    <property type="entry name" value="S-adenosyl-L-methionine-dependent methyltransferases"/>
    <property type="match status" value="1"/>
</dbReference>
<dbReference type="Pfam" id="PF08241">
    <property type="entry name" value="Methyltransf_11"/>
    <property type="match status" value="1"/>
</dbReference>
<reference evidence="2" key="1">
    <citation type="submission" date="2021-09" db="EMBL/GenBank/DDBJ databases">
        <authorList>
            <consortium name="AG Swart"/>
            <person name="Singh M."/>
            <person name="Singh A."/>
            <person name="Seah K."/>
            <person name="Emmerich C."/>
        </authorList>
    </citation>
    <scope>NUCLEOTIDE SEQUENCE</scope>
    <source>
        <strain evidence="2">ATCC30299</strain>
    </source>
</reference>
<dbReference type="AlphaFoldDB" id="A0AAU9J8X7"/>
<dbReference type="Proteomes" id="UP001162131">
    <property type="component" value="Unassembled WGS sequence"/>
</dbReference>
<protein>
    <recommendedName>
        <fullName evidence="1">Methyltransferase type 11 domain-containing protein</fullName>
    </recommendedName>
</protein>
<dbReference type="GO" id="GO:0008757">
    <property type="term" value="F:S-adenosylmethionine-dependent methyltransferase activity"/>
    <property type="evidence" value="ECO:0007669"/>
    <property type="project" value="InterPro"/>
</dbReference>
<dbReference type="InterPro" id="IPR029063">
    <property type="entry name" value="SAM-dependent_MTases_sf"/>
</dbReference>
<evidence type="ECO:0000313" key="3">
    <source>
        <dbReference type="Proteomes" id="UP001162131"/>
    </source>
</evidence>
<dbReference type="InterPro" id="IPR013216">
    <property type="entry name" value="Methyltransf_11"/>
</dbReference>
<dbReference type="Gene3D" id="3.40.50.150">
    <property type="entry name" value="Vaccinia Virus protein VP39"/>
    <property type="match status" value="1"/>
</dbReference>
<dbReference type="CDD" id="cd02440">
    <property type="entry name" value="AdoMet_MTases"/>
    <property type="match status" value="1"/>
</dbReference>
<dbReference type="EMBL" id="CAJZBQ010000029">
    <property type="protein sequence ID" value="CAG9321715.1"/>
    <property type="molecule type" value="Genomic_DNA"/>
</dbReference>
<name>A0AAU9J8X7_9CILI</name>
<evidence type="ECO:0000259" key="1">
    <source>
        <dbReference type="Pfam" id="PF08241"/>
    </source>
</evidence>
<sequence>MLSRSKLIARLITTQTVPQTELSEGSRIFWNKVADWYIKYNHENSTKMYETMASFLRLDKANKVIDAGCGSGNGVEAMKKFASPNTQFTLVDISDVFVEKARAANPGVEVFQQDAESLSFHDATFDVYISNGLLEIVKKPDWVVSEAYRVLKPGGVASFSIYGRMGICNTLRIYKSIRNKLGIKRGTAEPRFELADPEKVKALVKSIGFKRACYFYEQYHFNVIDPKDIFGMYLDNPVLRDGAKQVGKSHEFENLVKQELEEILFEKEEPLIYEALVVTAYKD</sequence>
<dbReference type="PANTHER" id="PTHR43861">
    <property type="entry name" value="TRANS-ACONITATE 2-METHYLTRANSFERASE-RELATED"/>
    <property type="match status" value="1"/>
</dbReference>
<organism evidence="2 3">
    <name type="scientific">Blepharisma stoltei</name>
    <dbReference type="NCBI Taxonomy" id="1481888"/>
    <lineage>
        <taxon>Eukaryota</taxon>
        <taxon>Sar</taxon>
        <taxon>Alveolata</taxon>
        <taxon>Ciliophora</taxon>
        <taxon>Postciliodesmatophora</taxon>
        <taxon>Heterotrichea</taxon>
        <taxon>Heterotrichida</taxon>
        <taxon>Blepharismidae</taxon>
        <taxon>Blepharisma</taxon>
    </lineage>
</organism>
<comment type="caution">
    <text evidence="2">The sequence shown here is derived from an EMBL/GenBank/DDBJ whole genome shotgun (WGS) entry which is preliminary data.</text>
</comment>
<feature type="domain" description="Methyltransferase type 11" evidence="1">
    <location>
        <begin position="66"/>
        <end position="157"/>
    </location>
</feature>
<gene>
    <name evidence="2" type="ORF">BSTOLATCC_MIC29629</name>
</gene>
<accession>A0AAU9J8X7</accession>
<proteinExistence type="predicted"/>
<keyword evidence="3" id="KW-1185">Reference proteome</keyword>